<dbReference type="PATRIC" id="fig|42256.3.peg.2550"/>
<proteinExistence type="predicted"/>
<sequence length="203" mass="23098">MDRTLRDLVELEGEVPVWERVFTTSPLVLVGTREKNGEYDLAPKHMAMPVGWRDYFGFVCTPRHRTYHNVRRERSFTVSYPRPSQVLFASLAASPREDGGERKPLLDALPTFPSEKVEGLFLQDGYLFLECVLDRIIDDFGEDDALIVGRIVAARARPDYLRASDGDDGDLIHAAPLLAYLSPGRYAEIRKTFSFPFPANFMR</sequence>
<reference evidence="3" key="2">
    <citation type="submission" date="2023-11" db="EMBL/GenBank/DDBJ databases">
        <title>MicrobeMod: A computational toolkit for identifying prokaryotic methylation and restriction-modification with nanopore sequencing.</title>
        <authorList>
            <person name="Crits-Christoph A."/>
            <person name="Kang S.C."/>
            <person name="Lee H."/>
            <person name="Ostrov N."/>
        </authorList>
    </citation>
    <scope>NUCLEOTIDE SEQUENCE</scope>
    <source>
        <strain evidence="3">ATCC 51242</strain>
    </source>
</reference>
<dbReference type="GO" id="GO:0016646">
    <property type="term" value="F:oxidoreductase activity, acting on the CH-NH group of donors, NAD or NADP as acceptor"/>
    <property type="evidence" value="ECO:0007669"/>
    <property type="project" value="UniProtKB-ARBA"/>
</dbReference>
<evidence type="ECO:0000313" key="2">
    <source>
        <dbReference type="EMBL" id="AHY47785.1"/>
    </source>
</evidence>
<dbReference type="Proteomes" id="UP001281130">
    <property type="component" value="Unassembled WGS sequence"/>
</dbReference>
<organism evidence="2 4">
    <name type="scientific">Rubrobacter radiotolerans</name>
    <name type="common">Arthrobacter radiotolerans</name>
    <dbReference type="NCBI Taxonomy" id="42256"/>
    <lineage>
        <taxon>Bacteria</taxon>
        <taxon>Bacillati</taxon>
        <taxon>Actinomycetota</taxon>
        <taxon>Rubrobacteria</taxon>
        <taxon>Rubrobacterales</taxon>
        <taxon>Rubrobacteraceae</taxon>
        <taxon>Rubrobacter</taxon>
    </lineage>
</organism>
<evidence type="ECO:0000259" key="1">
    <source>
        <dbReference type="Pfam" id="PF01613"/>
    </source>
</evidence>
<accession>A0A023X6Y2</accession>
<evidence type="ECO:0000313" key="3">
    <source>
        <dbReference type="EMBL" id="MDX5892424.1"/>
    </source>
</evidence>
<dbReference type="Proteomes" id="UP000025229">
    <property type="component" value="Chromosome"/>
</dbReference>
<dbReference type="Gene3D" id="2.30.110.10">
    <property type="entry name" value="Electron Transport, Fmn-binding Protein, Chain A"/>
    <property type="match status" value="1"/>
</dbReference>
<dbReference type="EMBL" id="CP007514">
    <property type="protein sequence ID" value="AHY47785.1"/>
    <property type="molecule type" value="Genomic_DNA"/>
</dbReference>
<protein>
    <submittedName>
        <fullName evidence="2 3">Flavin reductase</fullName>
    </submittedName>
</protein>
<dbReference type="HOGENOM" id="CLU_1363682_0_0_11"/>
<feature type="domain" description="Flavin reductase like" evidence="1">
    <location>
        <begin position="24"/>
        <end position="160"/>
    </location>
</feature>
<keyword evidence="4" id="KW-1185">Reference proteome</keyword>
<dbReference type="GO" id="GO:0010181">
    <property type="term" value="F:FMN binding"/>
    <property type="evidence" value="ECO:0007669"/>
    <property type="project" value="InterPro"/>
</dbReference>
<evidence type="ECO:0000313" key="4">
    <source>
        <dbReference type="Proteomes" id="UP000025229"/>
    </source>
</evidence>
<dbReference type="eggNOG" id="COG1853">
    <property type="taxonomic scope" value="Bacteria"/>
</dbReference>
<dbReference type="RefSeq" id="WP_038683081.1">
    <property type="nucleotide sequence ID" value="NZ_CP007514.1"/>
</dbReference>
<dbReference type="OrthoDB" id="9792858at2"/>
<name>A0A023X6Y2_RUBRA</name>
<dbReference type="KEGG" id="rrd:RradSPS_2502"/>
<dbReference type="EMBL" id="JAWXXX010000001">
    <property type="protein sequence ID" value="MDX5892424.1"/>
    <property type="molecule type" value="Genomic_DNA"/>
</dbReference>
<dbReference type="SUPFAM" id="SSF50475">
    <property type="entry name" value="FMN-binding split barrel"/>
    <property type="match status" value="1"/>
</dbReference>
<dbReference type="Pfam" id="PF01613">
    <property type="entry name" value="Flavin_Reduct"/>
    <property type="match status" value="1"/>
</dbReference>
<gene>
    <name evidence="2" type="ORF">RradSPS_2502</name>
    <name evidence="3" type="ORF">SIL72_00140</name>
</gene>
<dbReference type="AlphaFoldDB" id="A0A023X6Y2"/>
<dbReference type="STRING" id="42256.RradSPS_2502"/>
<dbReference type="InterPro" id="IPR002563">
    <property type="entry name" value="Flavin_Rdtase-like_dom"/>
</dbReference>
<dbReference type="InterPro" id="IPR012349">
    <property type="entry name" value="Split_barrel_FMN-bd"/>
</dbReference>
<reference evidence="2 4" key="1">
    <citation type="submission" date="2014-03" db="EMBL/GenBank/DDBJ databases">
        <title>Complete genome sequence of the Radio-Resistant Rubrobacter radiotolerans RSPS-4.</title>
        <authorList>
            <person name="Egas C.C."/>
            <person name="Barroso C.C."/>
            <person name="Froufe H.J.C."/>
            <person name="Pacheco J.J."/>
            <person name="Albuquerque L.L."/>
            <person name="da Costa M.M.S."/>
        </authorList>
    </citation>
    <scope>NUCLEOTIDE SEQUENCE [LARGE SCALE GENOMIC DNA]</scope>
    <source>
        <strain evidence="2 4">RSPS-4</strain>
    </source>
</reference>